<dbReference type="SMART" id="SM00876">
    <property type="entry name" value="BATS"/>
    <property type="match status" value="1"/>
</dbReference>
<keyword evidence="5 16" id="KW-0004">4Fe-4S</keyword>
<organism evidence="19 20">
    <name type="scientific">Halobacteroides halobius (strain ATCC 35273 / DSM 5150 / MD-1)</name>
    <dbReference type="NCBI Taxonomy" id="748449"/>
    <lineage>
        <taxon>Bacteria</taxon>
        <taxon>Bacillati</taxon>
        <taxon>Bacillota</taxon>
        <taxon>Clostridia</taxon>
        <taxon>Halanaerobiales</taxon>
        <taxon>Halobacteroidaceae</taxon>
        <taxon>Halobacteroides</taxon>
    </lineage>
</organism>
<dbReference type="Gene3D" id="3.20.20.70">
    <property type="entry name" value="Aldolase class I"/>
    <property type="match status" value="1"/>
</dbReference>
<evidence type="ECO:0000313" key="19">
    <source>
        <dbReference type="EMBL" id="AGB40337.1"/>
    </source>
</evidence>
<evidence type="ECO:0000256" key="6">
    <source>
        <dbReference type="ARBA" id="ARBA00022679"/>
    </source>
</evidence>
<evidence type="ECO:0000256" key="1">
    <source>
        <dbReference type="ARBA" id="ARBA00004942"/>
    </source>
</evidence>
<evidence type="ECO:0000256" key="4">
    <source>
        <dbReference type="ARBA" id="ARBA00012236"/>
    </source>
</evidence>
<dbReference type="Pfam" id="PF06968">
    <property type="entry name" value="BATS"/>
    <property type="match status" value="1"/>
</dbReference>
<dbReference type="InterPro" id="IPR006638">
    <property type="entry name" value="Elp3/MiaA/NifB-like_rSAM"/>
</dbReference>
<evidence type="ECO:0000259" key="18">
    <source>
        <dbReference type="PROSITE" id="PS51918"/>
    </source>
</evidence>
<dbReference type="eggNOG" id="COG0502">
    <property type="taxonomic scope" value="Bacteria"/>
</dbReference>
<dbReference type="InterPro" id="IPR007197">
    <property type="entry name" value="rSAM"/>
</dbReference>
<keyword evidence="11 16" id="KW-0408">Iron</keyword>
<comment type="similarity">
    <text evidence="2 16">Belongs to the radical SAM superfamily. Biotin synthase family.</text>
</comment>
<dbReference type="Pfam" id="PF04055">
    <property type="entry name" value="Radical_SAM"/>
    <property type="match status" value="1"/>
</dbReference>
<dbReference type="PATRIC" id="fig|748449.3.peg.309"/>
<dbReference type="SMART" id="SM00729">
    <property type="entry name" value="Elp3"/>
    <property type="match status" value="1"/>
</dbReference>
<dbReference type="CDD" id="cd01335">
    <property type="entry name" value="Radical_SAM"/>
    <property type="match status" value="1"/>
</dbReference>
<evidence type="ECO:0000256" key="13">
    <source>
        <dbReference type="ARBA" id="ARBA00051157"/>
    </source>
</evidence>
<dbReference type="InterPro" id="IPR013785">
    <property type="entry name" value="Aldolase_TIM"/>
</dbReference>
<evidence type="ECO:0000256" key="8">
    <source>
        <dbReference type="ARBA" id="ARBA00022714"/>
    </source>
</evidence>
<dbReference type="STRING" id="748449.Halha_0328"/>
<dbReference type="PROSITE" id="PS51918">
    <property type="entry name" value="RADICAL_SAM"/>
    <property type="match status" value="1"/>
</dbReference>
<evidence type="ECO:0000256" key="9">
    <source>
        <dbReference type="ARBA" id="ARBA00022723"/>
    </source>
</evidence>
<dbReference type="NCBIfam" id="TIGR00433">
    <property type="entry name" value="bioB"/>
    <property type="match status" value="1"/>
</dbReference>
<dbReference type="InterPro" id="IPR058240">
    <property type="entry name" value="rSAM_sf"/>
</dbReference>
<dbReference type="RefSeq" id="WP_015326063.1">
    <property type="nucleotide sequence ID" value="NC_019978.1"/>
</dbReference>
<dbReference type="GO" id="GO:0051537">
    <property type="term" value="F:2 iron, 2 sulfur cluster binding"/>
    <property type="evidence" value="ECO:0007669"/>
    <property type="project" value="UniProtKB-KW"/>
</dbReference>
<dbReference type="KEGG" id="hhl:Halha_0328"/>
<evidence type="ECO:0000313" key="20">
    <source>
        <dbReference type="Proteomes" id="UP000010880"/>
    </source>
</evidence>
<comment type="function">
    <text evidence="14 16">Catalyzes the conversion of dethiobiotin (DTB) to biotin by the insertion of a sulfur atom into dethiobiotin via a radical-based mechanism.</text>
</comment>
<evidence type="ECO:0000256" key="3">
    <source>
        <dbReference type="ARBA" id="ARBA00011738"/>
    </source>
</evidence>
<keyword evidence="9 16" id="KW-0479">Metal-binding</keyword>
<keyword evidence="8 16" id="KW-0001">2Fe-2S</keyword>
<keyword evidence="10 16" id="KW-0093">Biotin biosynthesis</keyword>
<dbReference type="GO" id="GO:0009102">
    <property type="term" value="P:biotin biosynthetic process"/>
    <property type="evidence" value="ECO:0007669"/>
    <property type="project" value="UniProtKB-UniRule"/>
</dbReference>
<comment type="cofactor">
    <cofactor evidence="17">
        <name>[2Fe-2S] cluster</name>
        <dbReference type="ChEBI" id="CHEBI:190135"/>
    </cofactor>
    <text evidence="17">Binds 1 [2Fe-2S] cluster. The cluster is coordinated with 3 cysteines and 1 arginine.</text>
</comment>
<evidence type="ECO:0000256" key="16">
    <source>
        <dbReference type="HAMAP-Rule" id="MF_01694"/>
    </source>
</evidence>
<dbReference type="AlphaFoldDB" id="L0K509"/>
<dbReference type="InterPro" id="IPR010722">
    <property type="entry name" value="BATS_dom"/>
</dbReference>
<comment type="cofactor">
    <cofactor evidence="16">
        <name>[2Fe-2S] cluster</name>
        <dbReference type="ChEBI" id="CHEBI:190135"/>
    </cofactor>
    <text evidence="16">Binds 1 [2Fe-2S] cluster. The cluster is coordinated with 3 cysteines and 1 arginine.</text>
</comment>
<keyword evidence="6 16" id="KW-0808">Transferase</keyword>
<comment type="catalytic activity">
    <reaction evidence="13 16">
        <text>(4R,5S)-dethiobiotin + (sulfur carrier)-SH + 2 reduced [2Fe-2S]-[ferredoxin] + 2 S-adenosyl-L-methionine = (sulfur carrier)-H + biotin + 2 5'-deoxyadenosine + 2 L-methionine + 2 oxidized [2Fe-2S]-[ferredoxin]</text>
        <dbReference type="Rhea" id="RHEA:22060"/>
        <dbReference type="Rhea" id="RHEA-COMP:10000"/>
        <dbReference type="Rhea" id="RHEA-COMP:10001"/>
        <dbReference type="Rhea" id="RHEA-COMP:14737"/>
        <dbReference type="Rhea" id="RHEA-COMP:14739"/>
        <dbReference type="ChEBI" id="CHEBI:17319"/>
        <dbReference type="ChEBI" id="CHEBI:29917"/>
        <dbReference type="ChEBI" id="CHEBI:33737"/>
        <dbReference type="ChEBI" id="CHEBI:33738"/>
        <dbReference type="ChEBI" id="CHEBI:57586"/>
        <dbReference type="ChEBI" id="CHEBI:57844"/>
        <dbReference type="ChEBI" id="CHEBI:59789"/>
        <dbReference type="ChEBI" id="CHEBI:64428"/>
        <dbReference type="ChEBI" id="CHEBI:149473"/>
        <dbReference type="EC" id="2.8.1.6"/>
    </reaction>
</comment>
<evidence type="ECO:0000256" key="11">
    <source>
        <dbReference type="ARBA" id="ARBA00023004"/>
    </source>
</evidence>
<dbReference type="SFLD" id="SFLDG01278">
    <property type="entry name" value="biotin_synthase_like"/>
    <property type="match status" value="1"/>
</dbReference>
<dbReference type="SUPFAM" id="SSF102114">
    <property type="entry name" value="Radical SAM enzymes"/>
    <property type="match status" value="1"/>
</dbReference>
<feature type="binding site" evidence="16 17">
    <location>
        <position position="140"/>
    </location>
    <ligand>
        <name>[2Fe-2S] cluster</name>
        <dbReference type="ChEBI" id="CHEBI:190135"/>
    </ligand>
</feature>
<comment type="cofactor">
    <cofactor evidence="16 17">
        <name>[4Fe-4S] cluster</name>
        <dbReference type="ChEBI" id="CHEBI:49883"/>
    </cofactor>
    <text evidence="16 17">Binds 1 [4Fe-4S] cluster. The cluster is coordinated with 3 cysteines and an exchangeable S-adenosyl-L-methionine.</text>
</comment>
<dbReference type="Proteomes" id="UP000010880">
    <property type="component" value="Chromosome"/>
</dbReference>
<dbReference type="PIRSF" id="PIRSF001619">
    <property type="entry name" value="Biotin_synth"/>
    <property type="match status" value="1"/>
</dbReference>
<gene>
    <name evidence="16" type="primary">bioB</name>
    <name evidence="19" type="ordered locus">Halha_0328</name>
</gene>
<dbReference type="EMBL" id="CP003359">
    <property type="protein sequence ID" value="AGB40337.1"/>
    <property type="molecule type" value="Genomic_DNA"/>
</dbReference>
<evidence type="ECO:0000256" key="12">
    <source>
        <dbReference type="ARBA" id="ARBA00023014"/>
    </source>
</evidence>
<evidence type="ECO:0000256" key="17">
    <source>
        <dbReference type="PIRSR" id="PIRSR001619-1"/>
    </source>
</evidence>
<protein>
    <recommendedName>
        <fullName evidence="15 16">Biotin synthase</fullName>
        <ecNumber evidence="4 16">2.8.1.6</ecNumber>
    </recommendedName>
</protein>
<dbReference type="InterPro" id="IPR002684">
    <property type="entry name" value="Biotin_synth/BioAB"/>
</dbReference>
<comment type="caution">
    <text evidence="16">Lacks conserved residue(s) required for the propagation of feature annotation.</text>
</comment>
<dbReference type="PANTHER" id="PTHR22976">
    <property type="entry name" value="BIOTIN SYNTHASE"/>
    <property type="match status" value="1"/>
</dbReference>
<evidence type="ECO:0000256" key="2">
    <source>
        <dbReference type="ARBA" id="ARBA00010765"/>
    </source>
</evidence>
<dbReference type="OrthoDB" id="9786826at2"/>
<comment type="pathway">
    <text evidence="1 16">Cofactor biosynthesis; biotin biosynthesis; biotin from 7,8-diaminononanoate: step 2/2.</text>
</comment>
<evidence type="ECO:0000256" key="14">
    <source>
        <dbReference type="ARBA" id="ARBA00057568"/>
    </source>
</evidence>
<dbReference type="EC" id="2.8.1.6" evidence="4 16"/>
<comment type="subunit">
    <text evidence="3 16">Homodimer.</text>
</comment>
<dbReference type="HOGENOM" id="CLU_033172_2_1_9"/>
<evidence type="ECO:0000256" key="10">
    <source>
        <dbReference type="ARBA" id="ARBA00022756"/>
    </source>
</evidence>
<name>L0K509_HALHC</name>
<dbReference type="SFLD" id="SFLDS00029">
    <property type="entry name" value="Radical_SAM"/>
    <property type="match status" value="1"/>
</dbReference>
<sequence length="322" mass="35625">MLTKLKKKVLAGEKITKEEAIKLVELEESRTMELLAAANQIKNQFIGKKVDLCSIVNAKSGSCSEDCTFCAQSIHYDTGVSSYDLLDRKDILARAKEIGDSGAEHFGIVTSGRGVVSDQEFEQILETMKTIKEETELEVCASLGTLDQKRVEKLSGIGLKRYNHNLETSKSHFPEVCTTHSYEDRVKTVRFLKDRDIEVCCGGIIGLGEDFADRVELAFTLRELDVDSVPINILNPVAGTPVEDNESVPPREVLKTAAIFRFTLPNKVIKLCGGREDNLRDLQSLSLLSGINGLLTGNYLTTEGRAVEEDIQMIHDLGLTEE</sequence>
<dbReference type="GO" id="GO:0005506">
    <property type="term" value="F:iron ion binding"/>
    <property type="evidence" value="ECO:0007669"/>
    <property type="project" value="UniProtKB-UniRule"/>
</dbReference>
<dbReference type="PANTHER" id="PTHR22976:SF2">
    <property type="entry name" value="BIOTIN SYNTHASE, MITOCHONDRIAL"/>
    <property type="match status" value="1"/>
</dbReference>
<feature type="domain" description="Radical SAM core" evidence="18">
    <location>
        <begin position="45"/>
        <end position="275"/>
    </location>
</feature>
<feature type="binding site" evidence="16 17">
    <location>
        <position position="270"/>
    </location>
    <ligand>
        <name>[2Fe-2S] cluster</name>
        <dbReference type="ChEBI" id="CHEBI:190135"/>
    </ligand>
</feature>
<dbReference type="SFLD" id="SFLDG01060">
    <property type="entry name" value="BATS_domain_containing"/>
    <property type="match status" value="1"/>
</dbReference>
<feature type="binding site" evidence="16 17">
    <location>
        <position position="63"/>
    </location>
    <ligand>
        <name>[4Fe-4S] cluster</name>
        <dbReference type="ChEBI" id="CHEBI:49883"/>
        <note>4Fe-4S-S-AdoMet</note>
    </ligand>
</feature>
<dbReference type="InterPro" id="IPR024177">
    <property type="entry name" value="Biotin_synthase"/>
</dbReference>
<dbReference type="GO" id="GO:0004076">
    <property type="term" value="F:biotin synthase activity"/>
    <property type="evidence" value="ECO:0007669"/>
    <property type="project" value="UniProtKB-UniRule"/>
</dbReference>
<feature type="binding site" evidence="16 17">
    <location>
        <position position="67"/>
    </location>
    <ligand>
        <name>[4Fe-4S] cluster</name>
        <dbReference type="ChEBI" id="CHEBI:49883"/>
        <note>4Fe-4S-S-AdoMet</note>
    </ligand>
</feature>
<keyword evidence="7 16" id="KW-0949">S-adenosyl-L-methionine</keyword>
<accession>L0K509</accession>
<keyword evidence="12 16" id="KW-0411">Iron-sulfur</keyword>
<evidence type="ECO:0000256" key="7">
    <source>
        <dbReference type="ARBA" id="ARBA00022691"/>
    </source>
</evidence>
<dbReference type="HAMAP" id="MF_01694">
    <property type="entry name" value="BioB"/>
    <property type="match status" value="1"/>
</dbReference>
<reference evidence="20" key="1">
    <citation type="submission" date="2012-02" db="EMBL/GenBank/DDBJ databases">
        <title>The complete genome of Halobacteroides halobius DSM 5150.</title>
        <authorList>
            <person name="Lucas S."/>
            <person name="Copeland A."/>
            <person name="Lapidus A."/>
            <person name="Glavina del Rio T."/>
            <person name="Dalin E."/>
            <person name="Tice H."/>
            <person name="Bruce D."/>
            <person name="Goodwin L."/>
            <person name="Pitluck S."/>
            <person name="Peters L."/>
            <person name="Mikhailova N."/>
            <person name="Gu W."/>
            <person name="Kyrpides N."/>
            <person name="Mavromatis K."/>
            <person name="Ivanova N."/>
            <person name="Brettin T."/>
            <person name="Detter J.C."/>
            <person name="Han C."/>
            <person name="Larimer F."/>
            <person name="Land M."/>
            <person name="Hauser L."/>
            <person name="Markowitz V."/>
            <person name="Cheng J.-F."/>
            <person name="Hugenholtz P."/>
            <person name="Woyke T."/>
            <person name="Wu D."/>
            <person name="Tindall B."/>
            <person name="Pomrenke H."/>
            <person name="Brambilla E."/>
            <person name="Klenk H.-P."/>
            <person name="Eisen J.A."/>
        </authorList>
    </citation>
    <scope>NUCLEOTIDE SEQUENCE [LARGE SCALE GENOMIC DNA]</scope>
    <source>
        <strain evidence="20">ATCC 35273 / DSM 5150 / MD-1</strain>
    </source>
</reference>
<feature type="binding site" evidence="16 17">
    <location>
        <position position="70"/>
    </location>
    <ligand>
        <name>[4Fe-4S] cluster</name>
        <dbReference type="ChEBI" id="CHEBI:49883"/>
        <note>4Fe-4S-S-AdoMet</note>
    </ligand>
</feature>
<dbReference type="FunFam" id="3.20.20.70:FF:000026">
    <property type="entry name" value="Biotin synthase"/>
    <property type="match status" value="1"/>
</dbReference>
<evidence type="ECO:0000256" key="5">
    <source>
        <dbReference type="ARBA" id="ARBA00022485"/>
    </source>
</evidence>
<feature type="binding site" evidence="16 17">
    <location>
        <position position="200"/>
    </location>
    <ligand>
        <name>[2Fe-2S] cluster</name>
        <dbReference type="ChEBI" id="CHEBI:190135"/>
    </ligand>
</feature>
<dbReference type="UniPathway" id="UPA00078">
    <property type="reaction ID" value="UER00162"/>
</dbReference>
<proteinExistence type="inferred from homology"/>
<dbReference type="GO" id="GO:0051539">
    <property type="term" value="F:4 iron, 4 sulfur cluster binding"/>
    <property type="evidence" value="ECO:0007669"/>
    <property type="project" value="UniProtKB-KW"/>
</dbReference>
<evidence type="ECO:0000256" key="15">
    <source>
        <dbReference type="ARBA" id="ARBA00070199"/>
    </source>
</evidence>
<keyword evidence="20" id="KW-1185">Reference proteome</keyword>